<evidence type="ECO:0008006" key="3">
    <source>
        <dbReference type="Google" id="ProtNLM"/>
    </source>
</evidence>
<comment type="caution">
    <text evidence="1">The sequence shown here is derived from an EMBL/GenBank/DDBJ whole genome shotgun (WGS) entry which is preliminary data.</text>
</comment>
<accession>A0A9P4JZ26</accession>
<dbReference type="OrthoDB" id="3942356at2759"/>
<gene>
    <name evidence="1" type="ORF">CC78DRAFT_594991</name>
</gene>
<evidence type="ECO:0000313" key="1">
    <source>
        <dbReference type="EMBL" id="KAF2258470.1"/>
    </source>
</evidence>
<evidence type="ECO:0000313" key="2">
    <source>
        <dbReference type="Proteomes" id="UP000800093"/>
    </source>
</evidence>
<proteinExistence type="predicted"/>
<dbReference type="EMBL" id="ML986763">
    <property type="protein sequence ID" value="KAF2258470.1"/>
    <property type="molecule type" value="Genomic_DNA"/>
</dbReference>
<name>A0A9P4JZ26_9PLEO</name>
<organism evidence="1 2">
    <name type="scientific">Lojkania enalia</name>
    <dbReference type="NCBI Taxonomy" id="147567"/>
    <lineage>
        <taxon>Eukaryota</taxon>
        <taxon>Fungi</taxon>
        <taxon>Dikarya</taxon>
        <taxon>Ascomycota</taxon>
        <taxon>Pezizomycotina</taxon>
        <taxon>Dothideomycetes</taxon>
        <taxon>Pleosporomycetidae</taxon>
        <taxon>Pleosporales</taxon>
        <taxon>Pleosporales incertae sedis</taxon>
        <taxon>Lojkania</taxon>
    </lineage>
</organism>
<dbReference type="Proteomes" id="UP000800093">
    <property type="component" value="Unassembled WGS sequence"/>
</dbReference>
<protein>
    <recommendedName>
        <fullName evidence="3">Transposase</fullName>
    </recommendedName>
</protein>
<reference evidence="2" key="1">
    <citation type="journal article" date="2020" name="Stud. Mycol.">
        <title>101 Dothideomycetes genomes: A test case for predicting lifestyles and emergence of pathogens.</title>
        <authorList>
            <person name="Haridas S."/>
            <person name="Albert R."/>
            <person name="Binder M."/>
            <person name="Bloem J."/>
            <person name="LaButti K."/>
            <person name="Salamov A."/>
            <person name="Andreopoulos B."/>
            <person name="Baker S."/>
            <person name="Barry K."/>
            <person name="Bills G."/>
            <person name="Bluhm B."/>
            <person name="Cannon C."/>
            <person name="Castanera R."/>
            <person name="Culley D."/>
            <person name="Daum C."/>
            <person name="Ezra D."/>
            <person name="Gonzalez J."/>
            <person name="Henrissat B."/>
            <person name="Kuo A."/>
            <person name="Liang C."/>
            <person name="Lipzen A."/>
            <person name="Lutzoni F."/>
            <person name="Magnuson J."/>
            <person name="Mondo S."/>
            <person name="Nolan M."/>
            <person name="Ohm R."/>
            <person name="Pangilinan J."/>
            <person name="Park H.-J."/>
            <person name="Ramirez L."/>
            <person name="Alfaro M."/>
            <person name="Sun H."/>
            <person name="Tritt A."/>
            <person name="Yoshinaga Y."/>
            <person name="Zwiers L.-H."/>
            <person name="Turgeon B."/>
            <person name="Goodwin S."/>
            <person name="Spatafora J."/>
            <person name="Crous P."/>
            <person name="Grigoriev I."/>
        </authorList>
    </citation>
    <scope>NUCLEOTIDE SEQUENCE [LARGE SCALE GENOMIC DNA]</scope>
    <source>
        <strain evidence="2">CBS 304.66</strain>
    </source>
</reference>
<keyword evidence="2" id="KW-1185">Reference proteome</keyword>
<dbReference type="AlphaFoldDB" id="A0A9P4JZ26"/>
<sequence>MLKTEGLKKFRCKRRSIVNQNTAKLRREWEREFRNFDWKRTPLRFSDECSIQLGSGSDGEWCFRYPHEKWDREMIEEHSTSRPRAQIV</sequence>